<dbReference type="InterPro" id="IPR050351">
    <property type="entry name" value="BphY/WalK/GraS-like"/>
</dbReference>
<dbReference type="Gene3D" id="3.30.565.10">
    <property type="entry name" value="Histidine kinase-like ATPase, C-terminal domain"/>
    <property type="match status" value="1"/>
</dbReference>
<dbReference type="AlphaFoldDB" id="X1I0M6"/>
<evidence type="ECO:0000256" key="6">
    <source>
        <dbReference type="ARBA" id="ARBA00023012"/>
    </source>
</evidence>
<dbReference type="InterPro" id="IPR005467">
    <property type="entry name" value="His_kinase_dom"/>
</dbReference>
<feature type="non-terminal residue" evidence="8">
    <location>
        <position position="104"/>
    </location>
</feature>
<dbReference type="PROSITE" id="PS50109">
    <property type="entry name" value="HIS_KIN"/>
    <property type="match status" value="1"/>
</dbReference>
<reference evidence="8" key="1">
    <citation type="journal article" date="2014" name="Front. Microbiol.">
        <title>High frequency of phylogenetically diverse reductive dehalogenase-homologous genes in deep subseafloor sedimentary metagenomes.</title>
        <authorList>
            <person name="Kawai M."/>
            <person name="Futagami T."/>
            <person name="Toyoda A."/>
            <person name="Takaki Y."/>
            <person name="Nishi S."/>
            <person name="Hori S."/>
            <person name="Arai W."/>
            <person name="Tsubouchi T."/>
            <person name="Morono Y."/>
            <person name="Uchiyama I."/>
            <person name="Ito T."/>
            <person name="Fujiyama A."/>
            <person name="Inagaki F."/>
            <person name="Takami H."/>
        </authorList>
    </citation>
    <scope>NUCLEOTIDE SEQUENCE</scope>
    <source>
        <strain evidence="8">Expedition CK06-06</strain>
    </source>
</reference>
<dbReference type="GO" id="GO:0005886">
    <property type="term" value="C:plasma membrane"/>
    <property type="evidence" value="ECO:0007669"/>
    <property type="project" value="TreeGrafter"/>
</dbReference>
<dbReference type="InterPro" id="IPR036890">
    <property type="entry name" value="HATPase_C_sf"/>
</dbReference>
<dbReference type="InterPro" id="IPR004358">
    <property type="entry name" value="Sig_transdc_His_kin-like_C"/>
</dbReference>
<dbReference type="PANTHER" id="PTHR45453:SF1">
    <property type="entry name" value="PHOSPHATE REGULON SENSOR PROTEIN PHOR"/>
    <property type="match status" value="1"/>
</dbReference>
<sequence>IIINFEHPKELKVIIDRIKIDQVITNLLSNAIKYTPPKGEIHIILNETDSWIKISIKDDGIGLTKKEKEGLFKKFGKIERYGKGFDVESEGSGLGLYISKEIVE</sequence>
<proteinExistence type="predicted"/>
<evidence type="ECO:0000259" key="7">
    <source>
        <dbReference type="PROSITE" id="PS50109"/>
    </source>
</evidence>
<keyword evidence="3" id="KW-0597">Phosphoprotein</keyword>
<keyword evidence="4" id="KW-0808">Transferase</keyword>
<dbReference type="CDD" id="cd00075">
    <property type="entry name" value="HATPase"/>
    <property type="match status" value="1"/>
</dbReference>
<organism evidence="8">
    <name type="scientific">marine sediment metagenome</name>
    <dbReference type="NCBI Taxonomy" id="412755"/>
    <lineage>
        <taxon>unclassified sequences</taxon>
        <taxon>metagenomes</taxon>
        <taxon>ecological metagenomes</taxon>
    </lineage>
</organism>
<evidence type="ECO:0000256" key="5">
    <source>
        <dbReference type="ARBA" id="ARBA00022777"/>
    </source>
</evidence>
<name>X1I0M6_9ZZZZ</name>
<keyword evidence="5" id="KW-0418">Kinase</keyword>
<dbReference type="GO" id="GO:0000155">
    <property type="term" value="F:phosphorelay sensor kinase activity"/>
    <property type="evidence" value="ECO:0007669"/>
    <property type="project" value="TreeGrafter"/>
</dbReference>
<dbReference type="InterPro" id="IPR003594">
    <property type="entry name" value="HATPase_dom"/>
</dbReference>
<evidence type="ECO:0000256" key="3">
    <source>
        <dbReference type="ARBA" id="ARBA00022553"/>
    </source>
</evidence>
<accession>X1I0M6</accession>
<comment type="catalytic activity">
    <reaction evidence="1">
        <text>ATP + protein L-histidine = ADP + protein N-phospho-L-histidine.</text>
        <dbReference type="EC" id="2.7.13.3"/>
    </reaction>
</comment>
<dbReference type="GO" id="GO:0016036">
    <property type="term" value="P:cellular response to phosphate starvation"/>
    <property type="evidence" value="ECO:0007669"/>
    <property type="project" value="TreeGrafter"/>
</dbReference>
<evidence type="ECO:0000313" key="8">
    <source>
        <dbReference type="EMBL" id="GAH51098.1"/>
    </source>
</evidence>
<dbReference type="SMART" id="SM00387">
    <property type="entry name" value="HATPase_c"/>
    <property type="match status" value="1"/>
</dbReference>
<dbReference type="EC" id="2.7.13.3" evidence="2"/>
<dbReference type="PANTHER" id="PTHR45453">
    <property type="entry name" value="PHOSPHATE REGULON SENSOR PROTEIN PHOR"/>
    <property type="match status" value="1"/>
</dbReference>
<feature type="domain" description="Histidine kinase" evidence="7">
    <location>
        <begin position="1"/>
        <end position="104"/>
    </location>
</feature>
<evidence type="ECO:0000256" key="4">
    <source>
        <dbReference type="ARBA" id="ARBA00022679"/>
    </source>
</evidence>
<dbReference type="Pfam" id="PF02518">
    <property type="entry name" value="HATPase_c"/>
    <property type="match status" value="1"/>
</dbReference>
<evidence type="ECO:0000256" key="2">
    <source>
        <dbReference type="ARBA" id="ARBA00012438"/>
    </source>
</evidence>
<gene>
    <name evidence="8" type="ORF">S03H2_26468</name>
</gene>
<dbReference type="GO" id="GO:0004721">
    <property type="term" value="F:phosphoprotein phosphatase activity"/>
    <property type="evidence" value="ECO:0007669"/>
    <property type="project" value="TreeGrafter"/>
</dbReference>
<dbReference type="EMBL" id="BARU01015364">
    <property type="protein sequence ID" value="GAH51098.1"/>
    <property type="molecule type" value="Genomic_DNA"/>
</dbReference>
<protein>
    <recommendedName>
        <fullName evidence="2">histidine kinase</fullName>
        <ecNumber evidence="2">2.7.13.3</ecNumber>
    </recommendedName>
</protein>
<dbReference type="SUPFAM" id="SSF55874">
    <property type="entry name" value="ATPase domain of HSP90 chaperone/DNA topoisomerase II/histidine kinase"/>
    <property type="match status" value="1"/>
</dbReference>
<evidence type="ECO:0000256" key="1">
    <source>
        <dbReference type="ARBA" id="ARBA00000085"/>
    </source>
</evidence>
<keyword evidence="6" id="KW-0902">Two-component regulatory system</keyword>
<feature type="non-terminal residue" evidence="8">
    <location>
        <position position="1"/>
    </location>
</feature>
<comment type="caution">
    <text evidence="8">The sequence shown here is derived from an EMBL/GenBank/DDBJ whole genome shotgun (WGS) entry which is preliminary data.</text>
</comment>
<dbReference type="PRINTS" id="PR00344">
    <property type="entry name" value="BCTRLSENSOR"/>
</dbReference>